<dbReference type="VEuPathDB" id="FungiDB:FUN_000692"/>
<evidence type="ECO:0000259" key="4">
    <source>
        <dbReference type="Pfam" id="PF04548"/>
    </source>
</evidence>
<keyword evidence="2" id="KW-0342">GTP-binding</keyword>
<accession>A0A2I1H5P6</accession>
<keyword evidence="3" id="KW-0175">Coiled coil</keyword>
<dbReference type="Gene3D" id="3.40.50.300">
    <property type="entry name" value="P-loop containing nucleotide triphosphate hydrolases"/>
    <property type="match status" value="1"/>
</dbReference>
<dbReference type="VEuPathDB" id="FungiDB:RhiirA1_535383"/>
<dbReference type="InterPro" id="IPR001611">
    <property type="entry name" value="Leu-rich_rpt"/>
</dbReference>
<keyword evidence="1" id="KW-0547">Nucleotide-binding</keyword>
<dbReference type="InterPro" id="IPR032675">
    <property type="entry name" value="LRR_dom_sf"/>
</dbReference>
<protein>
    <recommendedName>
        <fullName evidence="4">AIG1-type G domain-containing protein</fullName>
    </recommendedName>
</protein>
<dbReference type="Pfam" id="PF04548">
    <property type="entry name" value="AIG1"/>
    <property type="match status" value="1"/>
</dbReference>
<feature type="domain" description="AIG1-type G" evidence="4">
    <location>
        <begin position="6"/>
        <end position="178"/>
    </location>
</feature>
<sequence length="720" mass="83286">MTEEIKNILLVGRTGAGKSALANVISGTKDFKESAGSVSETAKAKTRKFKMNYQVIDTIGFQDTTLEKKEELLSKFRNEVEKYICEGIFQILLVVDKRFTKNEIDDFNWFSSYLFDDKVFDYTTVVRTHFPNFEDDNACKSDIKALIESSKDDDIKKVLSEGKIIYVDNSSAEKSRNKLLKYMFERDSERMNNYKPMTSKSIKNKFDSLKIEIGSLLSTIVHNVKDYFGGFFSYNLYEQQLLSKKLEELIELKEKMEAGKLINKDLEKRDSKISELISKFKDRLDEEEKEILNRLLDVQKEIAKAVLEGEEKLELERKLGSLKRKLENKLPKYWVDDLLYEKELITRSLILSGELEINERRQLQQEIIKYSAIIGLKDIRNKRGIKDLLSEEWLLKKFELENDDDSVSDDDSTSSVSFESFEKAKKIDLIMRIGEKTLELKRLMENIGFNKETQILLEMLLSAQEKVLKKGGVAAKQEKNDLQQKLMKQGGYNRLIRILKKNEEVIKLKIQLFEYEGKESPFNYLNLQQYLDKLYPTKESKKEVKEIAIDFYENPIEVVGGGKLILQGYHDLRELIIDGDYLKSKLTELDVSDCYNLELLHCIENELISVNLINNKKLKKLTIAYNQLNDVSFLKYIPCPQGLVHLNISNNNIQENGLEFLKDFVNLEVLSLGNYDESFSNNFTGSLESLKKLTKLKVLNIKNSGVEGVENLVDPAVRID</sequence>
<evidence type="ECO:0000313" key="5">
    <source>
        <dbReference type="EMBL" id="PKY54198.1"/>
    </source>
</evidence>
<gene>
    <name evidence="5" type="ORF">RhiirA4_472868</name>
</gene>
<dbReference type="EMBL" id="LLXI01001554">
    <property type="protein sequence ID" value="PKY54198.1"/>
    <property type="molecule type" value="Genomic_DNA"/>
</dbReference>
<dbReference type="InterPro" id="IPR027417">
    <property type="entry name" value="P-loop_NTPase"/>
</dbReference>
<dbReference type="PANTHER" id="PTHR10903">
    <property type="entry name" value="GTPASE, IMAP FAMILY MEMBER-RELATED"/>
    <property type="match status" value="1"/>
</dbReference>
<dbReference type="PANTHER" id="PTHR10903:SF184">
    <property type="entry name" value="GTP-BINDING PROTEIN A"/>
    <property type="match status" value="1"/>
</dbReference>
<evidence type="ECO:0000256" key="1">
    <source>
        <dbReference type="ARBA" id="ARBA00022741"/>
    </source>
</evidence>
<dbReference type="OrthoDB" id="8954335at2759"/>
<proteinExistence type="predicted"/>
<dbReference type="Proteomes" id="UP000234323">
    <property type="component" value="Unassembled WGS sequence"/>
</dbReference>
<dbReference type="SUPFAM" id="SSF52058">
    <property type="entry name" value="L domain-like"/>
    <property type="match status" value="1"/>
</dbReference>
<dbReference type="SUPFAM" id="SSF52540">
    <property type="entry name" value="P-loop containing nucleoside triphosphate hydrolases"/>
    <property type="match status" value="1"/>
</dbReference>
<comment type="caution">
    <text evidence="5">The sequence shown here is derived from an EMBL/GenBank/DDBJ whole genome shotgun (WGS) entry which is preliminary data.</text>
</comment>
<keyword evidence="6" id="KW-1185">Reference proteome</keyword>
<evidence type="ECO:0000256" key="3">
    <source>
        <dbReference type="SAM" id="Coils"/>
    </source>
</evidence>
<name>A0A2I1H5P6_9GLOM</name>
<dbReference type="VEuPathDB" id="FungiDB:RhiirFUN_018090"/>
<evidence type="ECO:0000313" key="6">
    <source>
        <dbReference type="Proteomes" id="UP000234323"/>
    </source>
</evidence>
<dbReference type="AlphaFoldDB" id="A0A2I1H5P6"/>
<evidence type="ECO:0000256" key="2">
    <source>
        <dbReference type="ARBA" id="ARBA00023134"/>
    </source>
</evidence>
<dbReference type="Gene3D" id="3.80.10.10">
    <property type="entry name" value="Ribonuclease Inhibitor"/>
    <property type="match status" value="1"/>
</dbReference>
<dbReference type="PROSITE" id="PS51450">
    <property type="entry name" value="LRR"/>
    <property type="match status" value="1"/>
</dbReference>
<dbReference type="InterPro" id="IPR006703">
    <property type="entry name" value="G_AIG1"/>
</dbReference>
<reference evidence="5 6" key="1">
    <citation type="submission" date="2015-10" db="EMBL/GenBank/DDBJ databases">
        <title>Genome analyses suggest a sexual origin of heterokaryosis in a supposedly ancient asexual fungus.</title>
        <authorList>
            <person name="Ropars J."/>
            <person name="Sedzielewska K."/>
            <person name="Noel J."/>
            <person name="Charron P."/>
            <person name="Farinelli L."/>
            <person name="Marton T."/>
            <person name="Kruger M."/>
            <person name="Pelin A."/>
            <person name="Brachmann A."/>
            <person name="Corradi N."/>
        </authorList>
    </citation>
    <scope>NUCLEOTIDE SEQUENCE [LARGE SCALE GENOMIC DNA]</scope>
    <source>
        <strain evidence="5 6">A4</strain>
    </source>
</reference>
<dbReference type="GO" id="GO:0005525">
    <property type="term" value="F:GTP binding"/>
    <property type="evidence" value="ECO:0007669"/>
    <property type="project" value="UniProtKB-KW"/>
</dbReference>
<feature type="coiled-coil region" evidence="3">
    <location>
        <begin position="249"/>
        <end position="301"/>
    </location>
</feature>
<dbReference type="InterPro" id="IPR045058">
    <property type="entry name" value="GIMA/IAN/Toc"/>
</dbReference>
<organism evidence="5 6">
    <name type="scientific">Rhizophagus irregularis</name>
    <dbReference type="NCBI Taxonomy" id="588596"/>
    <lineage>
        <taxon>Eukaryota</taxon>
        <taxon>Fungi</taxon>
        <taxon>Fungi incertae sedis</taxon>
        <taxon>Mucoromycota</taxon>
        <taxon>Glomeromycotina</taxon>
        <taxon>Glomeromycetes</taxon>
        <taxon>Glomerales</taxon>
        <taxon>Glomeraceae</taxon>
        <taxon>Rhizophagus</taxon>
    </lineage>
</organism>